<feature type="transmembrane region" description="Helical" evidence="6">
    <location>
        <begin position="331"/>
        <end position="351"/>
    </location>
</feature>
<dbReference type="FunFam" id="1.20.1250.20:FF:000034">
    <property type="entry name" value="MFS general substrate transporter"/>
    <property type="match status" value="1"/>
</dbReference>
<evidence type="ECO:0000259" key="7">
    <source>
        <dbReference type="PROSITE" id="PS50850"/>
    </source>
</evidence>
<feature type="transmembrane region" description="Helical" evidence="6">
    <location>
        <begin position="105"/>
        <end position="124"/>
    </location>
</feature>
<dbReference type="GO" id="GO:0022857">
    <property type="term" value="F:transmembrane transporter activity"/>
    <property type="evidence" value="ECO:0007669"/>
    <property type="project" value="InterPro"/>
</dbReference>
<keyword evidence="4 6" id="KW-1133">Transmembrane helix</keyword>
<dbReference type="EMBL" id="JAANER010000002">
    <property type="protein sequence ID" value="KAG9193906.1"/>
    <property type="molecule type" value="Genomic_DNA"/>
</dbReference>
<evidence type="ECO:0000256" key="3">
    <source>
        <dbReference type="ARBA" id="ARBA00022692"/>
    </source>
</evidence>
<dbReference type="FunFam" id="1.20.1250.20:FF:000068">
    <property type="entry name" value="MFS general substrate transporter"/>
    <property type="match status" value="1"/>
</dbReference>
<evidence type="ECO:0000256" key="1">
    <source>
        <dbReference type="ARBA" id="ARBA00004141"/>
    </source>
</evidence>
<feature type="transmembrane region" description="Helical" evidence="6">
    <location>
        <begin position="363"/>
        <end position="386"/>
    </location>
</feature>
<dbReference type="AlphaFoldDB" id="A0AAD4IGE3"/>
<dbReference type="Proteomes" id="UP001199106">
    <property type="component" value="Unassembled WGS sequence"/>
</dbReference>
<dbReference type="SUPFAM" id="SSF103473">
    <property type="entry name" value="MFS general substrate transporter"/>
    <property type="match status" value="1"/>
</dbReference>
<keyword evidence="5 6" id="KW-0472">Membrane</keyword>
<dbReference type="PROSITE" id="PS50850">
    <property type="entry name" value="MFS"/>
    <property type="match status" value="1"/>
</dbReference>
<keyword evidence="3 6" id="KW-0812">Transmembrane</keyword>
<dbReference type="InterPro" id="IPR011701">
    <property type="entry name" value="MFS"/>
</dbReference>
<evidence type="ECO:0000256" key="4">
    <source>
        <dbReference type="ARBA" id="ARBA00022989"/>
    </source>
</evidence>
<sequence length="489" mass="54429">MAAEKHDAPVASTSSDSDVEVVPGTINEKKLLRRLDLRLLPAVSVLYLLSFLDRSNVANARIEGLTGDLHMTGNQYLTGLTLYFIGYVLFEIPCNIILKRTTPKFWLPTLTLVWGVVATLMGVTQNREGFFAVRFFLGVAESGLFPGVVYYLSMWYKRNERQYRISLFFSCASLAGAFGGILAYGIAHMRNVGGYAGWRWIFILEGLLTIVIAVVAYWFISNYPGTVSWLSTEERAFVQARLKADSDATNDEKFSWAEVRVAAKDIKIWLYALAFHTMSLPLYTLSLFLPTIIRDMGYTSAQSQLLTIPPYAVATIFTIFWAILSERYARRALFILTTSTVAIIGYVILLANTDPKARPGVSYVGTFFAAIGIYPSVALILCWPAINVSGQTKRATANAMQISIGNLGAVLGTQLYRANSGPRYVLGHSFALGYSCLNLVVVGALLVVLKRENKEKERILLEKPETRGFHDTAEDLAMGDRHPRWKFQA</sequence>
<comment type="caution">
    <text evidence="8">The sequence shown here is derived from an EMBL/GenBank/DDBJ whole genome shotgun (WGS) entry which is preliminary data.</text>
</comment>
<organism evidence="8 9">
    <name type="scientific">Alternaria panax</name>
    <dbReference type="NCBI Taxonomy" id="48097"/>
    <lineage>
        <taxon>Eukaryota</taxon>
        <taxon>Fungi</taxon>
        <taxon>Dikarya</taxon>
        <taxon>Ascomycota</taxon>
        <taxon>Pezizomycotina</taxon>
        <taxon>Dothideomycetes</taxon>
        <taxon>Pleosporomycetidae</taxon>
        <taxon>Pleosporales</taxon>
        <taxon>Pleosporineae</taxon>
        <taxon>Pleosporaceae</taxon>
        <taxon>Alternaria</taxon>
        <taxon>Alternaria sect. Panax</taxon>
    </lineage>
</organism>
<feature type="domain" description="Major facilitator superfamily (MFS) profile" evidence="7">
    <location>
        <begin position="39"/>
        <end position="455"/>
    </location>
</feature>
<dbReference type="InterPro" id="IPR036259">
    <property type="entry name" value="MFS_trans_sf"/>
</dbReference>
<dbReference type="InterPro" id="IPR020846">
    <property type="entry name" value="MFS_dom"/>
</dbReference>
<protein>
    <recommendedName>
        <fullName evidence="7">Major facilitator superfamily (MFS) profile domain-containing protein</fullName>
    </recommendedName>
</protein>
<comment type="subcellular location">
    <subcellularLocation>
        <location evidence="1">Membrane</location>
        <topology evidence="1">Multi-pass membrane protein</topology>
    </subcellularLocation>
</comment>
<evidence type="ECO:0000313" key="8">
    <source>
        <dbReference type="EMBL" id="KAG9193906.1"/>
    </source>
</evidence>
<feature type="transmembrane region" description="Helical" evidence="6">
    <location>
        <begin position="130"/>
        <end position="153"/>
    </location>
</feature>
<evidence type="ECO:0000256" key="5">
    <source>
        <dbReference type="ARBA" id="ARBA00023136"/>
    </source>
</evidence>
<accession>A0AAD4IGE3</accession>
<gene>
    <name evidence="8" type="ORF">G6011_03941</name>
</gene>
<dbReference type="Pfam" id="PF07690">
    <property type="entry name" value="MFS_1"/>
    <property type="match status" value="1"/>
</dbReference>
<proteinExistence type="predicted"/>
<feature type="transmembrane region" description="Helical" evidence="6">
    <location>
        <begin position="76"/>
        <end position="98"/>
    </location>
</feature>
<feature type="transmembrane region" description="Helical" evidence="6">
    <location>
        <begin position="268"/>
        <end position="293"/>
    </location>
</feature>
<feature type="transmembrane region" description="Helical" evidence="6">
    <location>
        <begin position="165"/>
        <end position="186"/>
    </location>
</feature>
<evidence type="ECO:0000256" key="6">
    <source>
        <dbReference type="SAM" id="Phobius"/>
    </source>
</evidence>
<name>A0AAD4IGE3_9PLEO</name>
<feature type="transmembrane region" description="Helical" evidence="6">
    <location>
        <begin position="398"/>
        <end position="416"/>
    </location>
</feature>
<reference evidence="8" key="1">
    <citation type="submission" date="2021-07" db="EMBL/GenBank/DDBJ databases">
        <title>Genome Resource of American Ginseng Black Spot Pathogen Alternaria panax.</title>
        <authorList>
            <person name="Qiu C."/>
            <person name="Wang W."/>
            <person name="Liu Z."/>
        </authorList>
    </citation>
    <scope>NUCLEOTIDE SEQUENCE</scope>
    <source>
        <strain evidence="8">BNCC115425</strain>
    </source>
</reference>
<keyword evidence="9" id="KW-1185">Reference proteome</keyword>
<feature type="transmembrane region" description="Helical" evidence="6">
    <location>
        <begin position="305"/>
        <end position="324"/>
    </location>
</feature>
<feature type="transmembrane region" description="Helical" evidence="6">
    <location>
        <begin position="198"/>
        <end position="220"/>
    </location>
</feature>
<evidence type="ECO:0000256" key="2">
    <source>
        <dbReference type="ARBA" id="ARBA00022448"/>
    </source>
</evidence>
<dbReference type="PANTHER" id="PTHR43791">
    <property type="entry name" value="PERMEASE-RELATED"/>
    <property type="match status" value="1"/>
</dbReference>
<evidence type="ECO:0000313" key="9">
    <source>
        <dbReference type="Proteomes" id="UP001199106"/>
    </source>
</evidence>
<feature type="transmembrane region" description="Helical" evidence="6">
    <location>
        <begin position="428"/>
        <end position="449"/>
    </location>
</feature>
<dbReference type="PANTHER" id="PTHR43791:SF22">
    <property type="entry name" value="TRANSPORTER, PUTATIVE (AFU_ORTHOLOGUE AFUA_6G11320)-RELATED"/>
    <property type="match status" value="1"/>
</dbReference>
<keyword evidence="2" id="KW-0813">Transport</keyword>
<dbReference type="GO" id="GO:0016020">
    <property type="term" value="C:membrane"/>
    <property type="evidence" value="ECO:0007669"/>
    <property type="project" value="UniProtKB-SubCell"/>
</dbReference>
<dbReference type="Gene3D" id="1.20.1250.20">
    <property type="entry name" value="MFS general substrate transporter like domains"/>
    <property type="match status" value="2"/>
</dbReference>